<evidence type="ECO:0000256" key="1">
    <source>
        <dbReference type="ARBA" id="ARBA00004191"/>
    </source>
</evidence>
<keyword evidence="4 7" id="KW-0964">Secreted</keyword>
<dbReference type="Proteomes" id="UP000054988">
    <property type="component" value="Unassembled WGS sequence"/>
</dbReference>
<comment type="caution">
    <text evidence="8">The sequence shown here is derived from an EMBL/GenBank/DDBJ whole genome shotgun (WGS) entry which is preliminary data.</text>
</comment>
<feature type="signal peptide" evidence="7">
    <location>
        <begin position="1"/>
        <end position="17"/>
    </location>
</feature>
<dbReference type="EMBL" id="LATX01002467">
    <property type="protein sequence ID" value="KTB28732.1"/>
    <property type="molecule type" value="Genomic_DNA"/>
</dbReference>
<keyword evidence="7" id="KW-0732">Signal</keyword>
<evidence type="ECO:0000256" key="5">
    <source>
        <dbReference type="ARBA" id="ARBA00023157"/>
    </source>
</evidence>
<dbReference type="GO" id="GO:0009277">
    <property type="term" value="C:fungal-type cell wall"/>
    <property type="evidence" value="ECO:0007669"/>
    <property type="project" value="InterPro"/>
</dbReference>
<accession>A0A0W0EXC7</accession>
<sequence>MQHKVAVVGSLATLAAATILPASQCLPPDRQLQYCDFAQTASESPALEIIGLLAIPINDPNVLVGLRCTPFSVWGSTCNPIPLCCKDNDYLGIIAVDCVPVDVNL</sequence>
<dbReference type="CDD" id="cd23507">
    <property type="entry name" value="hydrophobin_I"/>
    <property type="match status" value="1"/>
</dbReference>
<keyword evidence="5 7" id="KW-1015">Disulfide bond</keyword>
<feature type="chain" id="PRO_5013988034" description="Hydrophobin" evidence="7">
    <location>
        <begin position="18"/>
        <end position="105"/>
    </location>
</feature>
<organism evidence="8 9">
    <name type="scientific">Moniliophthora roreri</name>
    <name type="common">Frosty pod rot fungus</name>
    <name type="synonym">Monilia roreri</name>
    <dbReference type="NCBI Taxonomy" id="221103"/>
    <lineage>
        <taxon>Eukaryota</taxon>
        <taxon>Fungi</taxon>
        <taxon>Dikarya</taxon>
        <taxon>Basidiomycota</taxon>
        <taxon>Agaricomycotina</taxon>
        <taxon>Agaricomycetes</taxon>
        <taxon>Agaricomycetidae</taxon>
        <taxon>Agaricales</taxon>
        <taxon>Marasmiineae</taxon>
        <taxon>Marasmiaceae</taxon>
        <taxon>Moniliophthora</taxon>
    </lineage>
</organism>
<evidence type="ECO:0000256" key="2">
    <source>
        <dbReference type="ARBA" id="ARBA00010446"/>
    </source>
</evidence>
<comment type="subunit">
    <text evidence="6">Self-assembles to form functional amyloid fibrils called rodlets. Self-assembly into fibrillar rodlets occurs spontaneously at hydrophobic:hydrophilic interfaces and the rodlets further associate laterally to form amphipathic monolayers.</text>
</comment>
<evidence type="ECO:0000313" key="8">
    <source>
        <dbReference type="EMBL" id="KTB28732.1"/>
    </source>
</evidence>
<evidence type="ECO:0000256" key="7">
    <source>
        <dbReference type="RuleBase" id="RU365009"/>
    </source>
</evidence>
<keyword evidence="3 7" id="KW-0134">Cell wall</keyword>
<protein>
    <recommendedName>
        <fullName evidence="7">Hydrophobin</fullName>
    </recommendedName>
</protein>
<evidence type="ECO:0000256" key="4">
    <source>
        <dbReference type="ARBA" id="ARBA00022525"/>
    </source>
</evidence>
<reference evidence="8 9" key="1">
    <citation type="submission" date="2015-12" db="EMBL/GenBank/DDBJ databases">
        <title>Draft genome sequence of Moniliophthora roreri, the causal agent of frosty pod rot of cacao.</title>
        <authorList>
            <person name="Aime M.C."/>
            <person name="Diaz-Valderrama J.R."/>
            <person name="Kijpornyongpan T."/>
            <person name="Phillips-Mora W."/>
        </authorList>
    </citation>
    <scope>NUCLEOTIDE SEQUENCE [LARGE SCALE GENOMIC DNA]</scope>
    <source>
        <strain evidence="8 9">MCA 2952</strain>
    </source>
</reference>
<evidence type="ECO:0000313" key="9">
    <source>
        <dbReference type="Proteomes" id="UP000054988"/>
    </source>
</evidence>
<evidence type="ECO:0000256" key="3">
    <source>
        <dbReference type="ARBA" id="ARBA00022512"/>
    </source>
</evidence>
<dbReference type="AlphaFoldDB" id="A0A0W0EXC7"/>
<proteinExistence type="inferred from homology"/>
<dbReference type="SMART" id="SM00075">
    <property type="entry name" value="HYDRO"/>
    <property type="match status" value="1"/>
</dbReference>
<comment type="similarity">
    <text evidence="2 7">Belongs to the fungal hydrophobin family.</text>
</comment>
<dbReference type="GO" id="GO:0005199">
    <property type="term" value="F:structural constituent of cell wall"/>
    <property type="evidence" value="ECO:0007669"/>
    <property type="project" value="InterPro"/>
</dbReference>
<dbReference type="Pfam" id="PF01185">
    <property type="entry name" value="Hydrophobin"/>
    <property type="match status" value="1"/>
</dbReference>
<comment type="subcellular location">
    <subcellularLocation>
        <location evidence="1 7">Secreted</location>
        <location evidence="1 7">Cell wall</location>
    </subcellularLocation>
</comment>
<dbReference type="InterPro" id="IPR001338">
    <property type="entry name" value="Class_I_Hydrophobin"/>
</dbReference>
<name>A0A0W0EXC7_MONRR</name>
<gene>
    <name evidence="8" type="ORF">WG66_18737</name>
</gene>
<evidence type="ECO:0000256" key="6">
    <source>
        <dbReference type="ARBA" id="ARBA00093546"/>
    </source>
</evidence>